<dbReference type="EMBL" id="CP136594">
    <property type="protein sequence ID" value="WOE74999.1"/>
    <property type="molecule type" value="Genomic_DNA"/>
</dbReference>
<dbReference type="InterPro" id="IPR008523">
    <property type="entry name" value="DUF805"/>
</dbReference>
<organism evidence="2 3">
    <name type="scientific">Alterisphingorhabdus coralli</name>
    <dbReference type="NCBI Taxonomy" id="3071408"/>
    <lineage>
        <taxon>Bacteria</taxon>
        <taxon>Pseudomonadati</taxon>
        <taxon>Pseudomonadota</taxon>
        <taxon>Alphaproteobacteria</taxon>
        <taxon>Sphingomonadales</taxon>
        <taxon>Sphingomonadaceae</taxon>
        <taxon>Alterisphingorhabdus (ex Yan et al. 2024)</taxon>
    </lineage>
</organism>
<keyword evidence="1" id="KW-0812">Transmembrane</keyword>
<reference evidence="2 3" key="1">
    <citation type="submission" date="2023-10" db="EMBL/GenBank/DDBJ databases">
        <title>Complete genome sequence of a Sphingomonadaceae bacterium.</title>
        <authorList>
            <person name="Yan C."/>
        </authorList>
    </citation>
    <scope>NUCLEOTIDE SEQUENCE [LARGE SCALE GENOMIC DNA]</scope>
    <source>
        <strain evidence="2 3">SCSIO 66989</strain>
    </source>
</reference>
<keyword evidence="1" id="KW-1133">Transmembrane helix</keyword>
<gene>
    <name evidence="2" type="ORF">RB602_14360</name>
</gene>
<feature type="transmembrane region" description="Helical" evidence="1">
    <location>
        <begin position="95"/>
        <end position="117"/>
    </location>
</feature>
<keyword evidence="3" id="KW-1185">Reference proteome</keyword>
<dbReference type="AlphaFoldDB" id="A0AA97F5Z0"/>
<protein>
    <submittedName>
        <fullName evidence="2">DUF805 domain-containing protein</fullName>
    </submittedName>
</protein>
<dbReference type="KEGG" id="acoa:RB602_14360"/>
<accession>A0AA97F5Z0</accession>
<name>A0AA97F5Z0_9SPHN</name>
<evidence type="ECO:0000256" key="1">
    <source>
        <dbReference type="SAM" id="Phobius"/>
    </source>
</evidence>
<proteinExistence type="predicted"/>
<dbReference type="Proteomes" id="UP001302429">
    <property type="component" value="Chromosome"/>
</dbReference>
<sequence>MEWMILPLKRYADFEGRSRRMEYWMFQLFQWLVYIVLILAMVATAETGRAPIGETPEFGAVPVIFLSIFGLFVLGMAIPNIAVTVRRFHDQDQSGWLYLLTLIPYLGPLIVLVFMFLPGTNGENRFGLDPKGAGGNIGEVFT</sequence>
<feature type="transmembrane region" description="Helical" evidence="1">
    <location>
        <begin position="21"/>
        <end position="43"/>
    </location>
</feature>
<dbReference type="RefSeq" id="WP_317081516.1">
    <property type="nucleotide sequence ID" value="NZ_CP136594.1"/>
</dbReference>
<dbReference type="PANTHER" id="PTHR34980">
    <property type="entry name" value="INNER MEMBRANE PROTEIN-RELATED-RELATED"/>
    <property type="match status" value="1"/>
</dbReference>
<dbReference type="PANTHER" id="PTHR34980:SF2">
    <property type="entry name" value="INNER MEMBRANE PROTEIN YHAH-RELATED"/>
    <property type="match status" value="1"/>
</dbReference>
<evidence type="ECO:0000313" key="2">
    <source>
        <dbReference type="EMBL" id="WOE74999.1"/>
    </source>
</evidence>
<feature type="transmembrane region" description="Helical" evidence="1">
    <location>
        <begin position="63"/>
        <end position="83"/>
    </location>
</feature>
<keyword evidence="1" id="KW-0472">Membrane</keyword>
<evidence type="ECO:0000313" key="3">
    <source>
        <dbReference type="Proteomes" id="UP001302429"/>
    </source>
</evidence>
<dbReference type="Pfam" id="PF05656">
    <property type="entry name" value="DUF805"/>
    <property type="match status" value="1"/>
</dbReference>
<dbReference type="GO" id="GO:0005886">
    <property type="term" value="C:plasma membrane"/>
    <property type="evidence" value="ECO:0007669"/>
    <property type="project" value="TreeGrafter"/>
</dbReference>